<feature type="transmembrane region" description="Helical" evidence="7">
    <location>
        <begin position="392"/>
        <end position="414"/>
    </location>
</feature>
<evidence type="ECO:0000259" key="8">
    <source>
        <dbReference type="Pfam" id="PF13906"/>
    </source>
</evidence>
<proteinExistence type="inferred from homology"/>
<feature type="transmembrane region" description="Helical" evidence="7">
    <location>
        <begin position="106"/>
        <end position="127"/>
    </location>
</feature>
<sequence length="591" mass="62027">MQKLGGCAGECWGGFVGCLVRRKQVDASVARAEGFQLAKRLSVFDLIAIGVGATIGAGVYILVGTVAKEQTGPAITISFLIAGIAAGLSALCYAELACRCPSAGSAYHYSYLCVGEGVAWLIGWSLILEYTLGGAAVARGISPNMAVFFGGPDKLPAFLTRPTILGIVVDPCAAVLVFIITGLLCTGIKESSLAQGIITTINVVALLFIIVVGGYVGFKTQWVGYKVPGGYFPYGANGVLAGSATVFFSYVGFDAVTSTAEEVKNPQRDLPIGIGVSLFTCCVLYMLVSAVVIGLVPCSQLDPDTPIASAFASYGMNGAVYVITIGSVTALCAALIGGILPQPRILMAMARDGLLPSFFADINKRTHVPVKSTIATGIFIASLAFSMNVDQLAGMVSVGTLLAFTAVAISVLILRYIPPETTLLQSPSPESEFNNDNKDHTQKDKGDETRRRKMAAWSISIVCAGVIVFASAASAKAIPIVPRVALCGLGSAALLSGLAVLTSIDQDDARLTFGETGGFLCPFVPFLPVACILVNTYLLINLGIGTWIRVSVWLVIGVLVYVLYGRKHSLLVDAVYMPIMDENEHEIDDIS</sequence>
<feature type="transmembrane region" description="Helical" evidence="7">
    <location>
        <begin position="368"/>
        <end position="386"/>
    </location>
</feature>
<feature type="transmembrane region" description="Helical" evidence="7">
    <location>
        <begin position="516"/>
        <end position="540"/>
    </location>
</feature>
<accession>A0AA36EBS3</accession>
<keyword evidence="3 7" id="KW-0812">Transmembrane</keyword>
<dbReference type="Gene3D" id="1.20.1740.10">
    <property type="entry name" value="Amino acid/polyamine transporter I"/>
    <property type="match status" value="1"/>
</dbReference>
<evidence type="ECO:0000256" key="7">
    <source>
        <dbReference type="SAM" id="Phobius"/>
    </source>
</evidence>
<feature type="transmembrane region" description="Helical" evidence="7">
    <location>
        <begin position="41"/>
        <end position="63"/>
    </location>
</feature>
<feature type="transmembrane region" description="Helical" evidence="7">
    <location>
        <begin position="454"/>
        <end position="474"/>
    </location>
</feature>
<evidence type="ECO:0000313" key="10">
    <source>
        <dbReference type="Proteomes" id="UP001177003"/>
    </source>
</evidence>
<feature type="domain" description="Cationic amino acid transporter C-terminal" evidence="8">
    <location>
        <begin position="519"/>
        <end position="569"/>
    </location>
</feature>
<dbReference type="PANTHER" id="PTHR43243:SF15">
    <property type="entry name" value="CATIONIC AMINO ACID TRANSPORTER 4, VACUOLAR"/>
    <property type="match status" value="1"/>
</dbReference>
<feature type="compositionally biased region" description="Basic and acidic residues" evidence="6">
    <location>
        <begin position="435"/>
        <end position="449"/>
    </location>
</feature>
<feature type="region of interest" description="Disordered" evidence="6">
    <location>
        <begin position="425"/>
        <end position="449"/>
    </location>
</feature>
<dbReference type="AlphaFoldDB" id="A0AA36EBS3"/>
<dbReference type="PANTHER" id="PTHR43243">
    <property type="entry name" value="INNER MEMBRANE TRANSPORTER YGJI-RELATED"/>
    <property type="match status" value="1"/>
</dbReference>
<feature type="transmembrane region" description="Helical" evidence="7">
    <location>
        <begin position="272"/>
        <end position="296"/>
    </location>
</feature>
<dbReference type="Proteomes" id="UP001177003">
    <property type="component" value="Chromosome 6"/>
</dbReference>
<keyword evidence="5 7" id="KW-0472">Membrane</keyword>
<comment type="similarity">
    <text evidence="2">Belongs to the amino acid-polyamine-organocation (APC) superfamily. Cationic amino acid transporter (CAT) (TC 2.A.3.3) family.</text>
</comment>
<keyword evidence="4 7" id="KW-1133">Transmembrane helix</keyword>
<evidence type="ECO:0000256" key="3">
    <source>
        <dbReference type="ARBA" id="ARBA00022692"/>
    </source>
</evidence>
<evidence type="ECO:0000256" key="1">
    <source>
        <dbReference type="ARBA" id="ARBA00004141"/>
    </source>
</evidence>
<comment type="subcellular location">
    <subcellularLocation>
        <location evidence="1">Membrane</location>
        <topology evidence="1">Multi-pass membrane protein</topology>
    </subcellularLocation>
</comment>
<feature type="transmembrane region" description="Helical" evidence="7">
    <location>
        <begin position="480"/>
        <end position="504"/>
    </location>
</feature>
<feature type="transmembrane region" description="Helical" evidence="7">
    <location>
        <begin position="164"/>
        <end position="185"/>
    </location>
</feature>
<keyword evidence="10" id="KW-1185">Reference proteome</keyword>
<feature type="transmembrane region" description="Helical" evidence="7">
    <location>
        <begin position="319"/>
        <end position="341"/>
    </location>
</feature>
<evidence type="ECO:0000256" key="6">
    <source>
        <dbReference type="SAM" id="MobiDB-lite"/>
    </source>
</evidence>
<protein>
    <recommendedName>
        <fullName evidence="8">Cationic amino acid transporter C-terminal domain-containing protein</fullName>
    </recommendedName>
</protein>
<evidence type="ECO:0000256" key="4">
    <source>
        <dbReference type="ARBA" id="ARBA00022989"/>
    </source>
</evidence>
<dbReference type="GO" id="GO:0016020">
    <property type="term" value="C:membrane"/>
    <property type="evidence" value="ECO:0007669"/>
    <property type="project" value="UniProtKB-SubCell"/>
</dbReference>
<evidence type="ECO:0000256" key="2">
    <source>
        <dbReference type="ARBA" id="ARBA00008572"/>
    </source>
</evidence>
<dbReference type="GO" id="GO:0015171">
    <property type="term" value="F:amino acid transmembrane transporter activity"/>
    <property type="evidence" value="ECO:0007669"/>
    <property type="project" value="TreeGrafter"/>
</dbReference>
<feature type="transmembrane region" description="Helical" evidence="7">
    <location>
        <begin position="75"/>
        <end position="94"/>
    </location>
</feature>
<evidence type="ECO:0000313" key="9">
    <source>
        <dbReference type="EMBL" id="CAI9289662.1"/>
    </source>
</evidence>
<dbReference type="PIRSF" id="PIRSF006060">
    <property type="entry name" value="AA_transporter"/>
    <property type="match status" value="1"/>
</dbReference>
<dbReference type="InterPro" id="IPR002293">
    <property type="entry name" value="AA/rel_permease1"/>
</dbReference>
<dbReference type="FunFam" id="1.20.1740.10:FF:000010">
    <property type="entry name" value="probable cationic amino acid transporter"/>
    <property type="match status" value="1"/>
</dbReference>
<gene>
    <name evidence="9" type="ORF">LSALG_LOCUS28891</name>
</gene>
<dbReference type="Pfam" id="PF13520">
    <property type="entry name" value="AA_permease_2"/>
    <property type="match status" value="1"/>
</dbReference>
<reference evidence="9" key="1">
    <citation type="submission" date="2023-04" db="EMBL/GenBank/DDBJ databases">
        <authorList>
            <person name="Vijverberg K."/>
            <person name="Xiong W."/>
            <person name="Schranz E."/>
        </authorList>
    </citation>
    <scope>NUCLEOTIDE SEQUENCE</scope>
</reference>
<dbReference type="Pfam" id="PF13906">
    <property type="entry name" value="AA_permease_C"/>
    <property type="match status" value="1"/>
</dbReference>
<evidence type="ECO:0000256" key="5">
    <source>
        <dbReference type="ARBA" id="ARBA00023136"/>
    </source>
</evidence>
<feature type="transmembrane region" description="Helical" evidence="7">
    <location>
        <begin position="230"/>
        <end position="251"/>
    </location>
</feature>
<feature type="transmembrane region" description="Helical" evidence="7">
    <location>
        <begin position="546"/>
        <end position="564"/>
    </location>
</feature>
<feature type="compositionally biased region" description="Polar residues" evidence="6">
    <location>
        <begin position="425"/>
        <end position="434"/>
    </location>
</feature>
<feature type="transmembrane region" description="Helical" evidence="7">
    <location>
        <begin position="197"/>
        <end position="218"/>
    </location>
</feature>
<dbReference type="EMBL" id="OX465082">
    <property type="protein sequence ID" value="CAI9289662.1"/>
    <property type="molecule type" value="Genomic_DNA"/>
</dbReference>
<name>A0AA36EBS3_LACSI</name>
<organism evidence="9 10">
    <name type="scientific">Lactuca saligna</name>
    <name type="common">Willowleaf lettuce</name>
    <dbReference type="NCBI Taxonomy" id="75948"/>
    <lineage>
        <taxon>Eukaryota</taxon>
        <taxon>Viridiplantae</taxon>
        <taxon>Streptophyta</taxon>
        <taxon>Embryophyta</taxon>
        <taxon>Tracheophyta</taxon>
        <taxon>Spermatophyta</taxon>
        <taxon>Magnoliopsida</taxon>
        <taxon>eudicotyledons</taxon>
        <taxon>Gunneridae</taxon>
        <taxon>Pentapetalae</taxon>
        <taxon>asterids</taxon>
        <taxon>campanulids</taxon>
        <taxon>Asterales</taxon>
        <taxon>Asteraceae</taxon>
        <taxon>Cichorioideae</taxon>
        <taxon>Cichorieae</taxon>
        <taxon>Lactucinae</taxon>
        <taxon>Lactuca</taxon>
    </lineage>
</organism>
<dbReference type="InterPro" id="IPR029485">
    <property type="entry name" value="CAT_C"/>
</dbReference>